<evidence type="ECO:0000256" key="1">
    <source>
        <dbReference type="PROSITE-ProRule" id="PRU00042"/>
    </source>
</evidence>
<dbReference type="Proteomes" id="UP000019335">
    <property type="component" value="Chromosome 19"/>
</dbReference>
<evidence type="ECO:0000256" key="2">
    <source>
        <dbReference type="SAM" id="MobiDB-lite"/>
    </source>
</evidence>
<feature type="region of interest" description="Disordered" evidence="2">
    <location>
        <begin position="485"/>
        <end position="525"/>
    </location>
</feature>
<comment type="caution">
    <text evidence="4">The sequence shown here is derived from an EMBL/GenBank/DDBJ whole genome shotgun (WGS) entry which is preliminary data.</text>
</comment>
<sequence length="590" mass="63162">MSVVVDMCSIFDIEFAPSRSGGMVKTDGAPTSSSPPEVSVSKTASSSPISTPAFSHALCIELESFLRLSVDATYLSKYVAAAQMMFYLPPDSSSPPPSLPSSLPPSLTSSPLQLLPCGTREEARAYVIDRREPLFRRWISLYSKQLNMVSLFLSFLGLSFSARAIASQGGRTTYCIYLKEERLDGLPGALYSCEVTAPSSSTPSLPSSIPSSESKELYPEADGPSTTSSPLGTGVAKEEGREEGRGGAPEDLLQQHLHHYNPQPALSPPPLPQHIHEHQQLQQPPAYMQQQPPQPPQPQSMGHYRPHPQPLSAQGYHSSFPPSCPPHGLNYASPENASYLPPSHPSTVPPPPPPFYYPPQVDAASNYAHGSTTASIPPPPLPHPYSHHGGQHQQPSNLAPQQPSIMPSFPPHMNASMSQGGGGSMGKGGGGGKKRKSTRAPPGGPYFDEEGKTKKRNPVACEACGQVFSNKGNLIRHTQQSCRVLVKTRSSSSSSNSSTGTGHGSTNEGLNMGRREDAGIPASYQPSLGPAMGLSNLSYLSSLHHPSLHSQPQYHPSSQPQQMPQHPGRGDPAHAHHSMPPSMYMTLMNN</sequence>
<dbReference type="AlphaFoldDB" id="W7TRA5"/>
<feature type="region of interest" description="Disordered" evidence="2">
    <location>
        <begin position="196"/>
        <end position="248"/>
    </location>
</feature>
<name>W7TRA5_9STRA</name>
<feature type="compositionally biased region" description="Polar residues" evidence="2">
    <location>
        <begin position="391"/>
        <end position="405"/>
    </location>
</feature>
<feature type="compositionally biased region" description="Low complexity" evidence="2">
    <location>
        <begin position="490"/>
        <end position="507"/>
    </location>
</feature>
<feature type="compositionally biased region" description="Low complexity" evidence="2">
    <location>
        <begin position="32"/>
        <end position="41"/>
    </location>
</feature>
<dbReference type="PROSITE" id="PS50157">
    <property type="entry name" value="ZINC_FINGER_C2H2_2"/>
    <property type="match status" value="1"/>
</dbReference>
<feature type="region of interest" description="Disordered" evidence="2">
    <location>
        <begin position="544"/>
        <end position="590"/>
    </location>
</feature>
<dbReference type="EMBL" id="AZIL01001907">
    <property type="protein sequence ID" value="EWM23016.1"/>
    <property type="molecule type" value="Genomic_DNA"/>
</dbReference>
<evidence type="ECO:0000259" key="3">
    <source>
        <dbReference type="PROSITE" id="PS50157"/>
    </source>
</evidence>
<feature type="domain" description="C2H2-type" evidence="3">
    <location>
        <begin position="459"/>
        <end position="477"/>
    </location>
</feature>
<evidence type="ECO:0000313" key="5">
    <source>
        <dbReference type="Proteomes" id="UP000019335"/>
    </source>
</evidence>
<feature type="compositionally biased region" description="Low complexity" evidence="2">
    <location>
        <begin position="280"/>
        <end position="291"/>
    </location>
</feature>
<feature type="compositionally biased region" description="Basic and acidic residues" evidence="2">
    <location>
        <begin position="236"/>
        <end position="245"/>
    </location>
</feature>
<feature type="compositionally biased region" description="Low complexity" evidence="2">
    <location>
        <begin position="544"/>
        <end position="567"/>
    </location>
</feature>
<organism evidence="4 5">
    <name type="scientific">Nannochloropsis gaditana</name>
    <dbReference type="NCBI Taxonomy" id="72520"/>
    <lineage>
        <taxon>Eukaryota</taxon>
        <taxon>Sar</taxon>
        <taxon>Stramenopiles</taxon>
        <taxon>Ochrophyta</taxon>
        <taxon>Eustigmatophyceae</taxon>
        <taxon>Eustigmatales</taxon>
        <taxon>Monodopsidaceae</taxon>
        <taxon>Nannochloropsis</taxon>
    </lineage>
</organism>
<reference evidence="4 5" key="1">
    <citation type="journal article" date="2014" name="Mol. Plant">
        <title>Chromosome Scale Genome Assembly and Transcriptome Profiling of Nannochloropsis gaditana in Nitrogen Depletion.</title>
        <authorList>
            <person name="Corteggiani Carpinelli E."/>
            <person name="Telatin A."/>
            <person name="Vitulo N."/>
            <person name="Forcato C."/>
            <person name="D'Angelo M."/>
            <person name="Schiavon R."/>
            <person name="Vezzi A."/>
            <person name="Giacometti G.M."/>
            <person name="Morosinotto T."/>
            <person name="Valle G."/>
        </authorList>
    </citation>
    <scope>NUCLEOTIDE SEQUENCE [LARGE SCALE GENOMIC DNA]</scope>
    <source>
        <strain evidence="4 5">B-31</strain>
    </source>
</reference>
<dbReference type="InterPro" id="IPR013087">
    <property type="entry name" value="Znf_C2H2_type"/>
</dbReference>
<feature type="compositionally biased region" description="Polar residues" evidence="2">
    <location>
        <begin position="311"/>
        <end position="321"/>
    </location>
</feature>
<feature type="region of interest" description="Disordered" evidence="2">
    <location>
        <begin position="260"/>
        <end position="453"/>
    </location>
</feature>
<keyword evidence="1" id="KW-0863">Zinc-finger</keyword>
<evidence type="ECO:0000313" key="4">
    <source>
        <dbReference type="EMBL" id="EWM23016.1"/>
    </source>
</evidence>
<feature type="compositionally biased region" description="Gly residues" evidence="2">
    <location>
        <begin position="419"/>
        <end position="431"/>
    </location>
</feature>
<feature type="compositionally biased region" description="Pro residues" evidence="2">
    <location>
        <begin position="342"/>
        <end position="357"/>
    </location>
</feature>
<feature type="compositionally biased region" description="Low complexity" evidence="2">
    <location>
        <begin position="198"/>
        <end position="212"/>
    </location>
</feature>
<keyword evidence="1" id="KW-0479">Metal-binding</keyword>
<dbReference type="OrthoDB" id="10414225at2759"/>
<feature type="region of interest" description="Disordered" evidence="2">
    <location>
        <begin position="22"/>
        <end position="48"/>
    </location>
</feature>
<proteinExistence type="predicted"/>
<protein>
    <submittedName>
        <fullName evidence="4">Zinc finger, C2H2</fullName>
    </submittedName>
</protein>
<gene>
    <name evidence="4" type="ORF">Naga_100493g2</name>
</gene>
<dbReference type="GO" id="GO:0008270">
    <property type="term" value="F:zinc ion binding"/>
    <property type="evidence" value="ECO:0007669"/>
    <property type="project" value="UniProtKB-KW"/>
</dbReference>
<accession>W7TRA5</accession>
<keyword evidence="1" id="KW-0862">Zinc</keyword>
<keyword evidence="5" id="KW-1185">Reference proteome</keyword>